<evidence type="ECO:0000313" key="2">
    <source>
        <dbReference type="Proteomes" id="UP001469553"/>
    </source>
</evidence>
<accession>A0ABV0XUK5</accession>
<reference evidence="1 2" key="1">
    <citation type="submission" date="2021-06" db="EMBL/GenBank/DDBJ databases">
        <authorList>
            <person name="Palmer J.M."/>
        </authorList>
    </citation>
    <scope>NUCLEOTIDE SEQUENCE [LARGE SCALE GENOMIC DNA]</scope>
    <source>
        <strain evidence="1 2">AS_MEX2019</strain>
        <tissue evidence="1">Muscle</tissue>
    </source>
</reference>
<name>A0ABV0XUK5_9TELE</name>
<dbReference type="InterPro" id="IPR013783">
    <property type="entry name" value="Ig-like_fold"/>
</dbReference>
<keyword evidence="2" id="KW-1185">Reference proteome</keyword>
<evidence type="ECO:0000313" key="1">
    <source>
        <dbReference type="EMBL" id="MEQ2285188.1"/>
    </source>
</evidence>
<comment type="caution">
    <text evidence="1">The sequence shown here is derived from an EMBL/GenBank/DDBJ whole genome shotgun (WGS) entry which is preliminary data.</text>
</comment>
<gene>
    <name evidence="1" type="ORF">AMECASPLE_029271</name>
</gene>
<dbReference type="Gene3D" id="2.60.40.10">
    <property type="entry name" value="Immunoglobulins"/>
    <property type="match status" value="1"/>
</dbReference>
<dbReference type="InterPro" id="IPR036179">
    <property type="entry name" value="Ig-like_dom_sf"/>
</dbReference>
<proteinExistence type="predicted"/>
<organism evidence="1 2">
    <name type="scientific">Ameca splendens</name>
    <dbReference type="NCBI Taxonomy" id="208324"/>
    <lineage>
        <taxon>Eukaryota</taxon>
        <taxon>Metazoa</taxon>
        <taxon>Chordata</taxon>
        <taxon>Craniata</taxon>
        <taxon>Vertebrata</taxon>
        <taxon>Euteleostomi</taxon>
        <taxon>Actinopterygii</taxon>
        <taxon>Neopterygii</taxon>
        <taxon>Teleostei</taxon>
        <taxon>Neoteleostei</taxon>
        <taxon>Acanthomorphata</taxon>
        <taxon>Ovalentaria</taxon>
        <taxon>Atherinomorphae</taxon>
        <taxon>Cyprinodontiformes</taxon>
        <taxon>Goodeidae</taxon>
        <taxon>Ameca</taxon>
    </lineage>
</organism>
<protein>
    <submittedName>
        <fullName evidence="1">Uncharacterized protein</fullName>
    </submittedName>
</protein>
<feature type="non-terminal residue" evidence="1">
    <location>
        <position position="1"/>
    </location>
</feature>
<dbReference type="SUPFAM" id="SSF48726">
    <property type="entry name" value="Immunoglobulin"/>
    <property type="match status" value="1"/>
</dbReference>
<sequence length="80" mass="8536">AKCMEPGKCQQVKEFDDESGSVLRIQPLRAHHDEAIYECTAANSAGEISACGKLVVLEDVLSGLQRGALGNREEVGSAFT</sequence>
<dbReference type="EMBL" id="JAHRIP010012734">
    <property type="protein sequence ID" value="MEQ2285188.1"/>
    <property type="molecule type" value="Genomic_DNA"/>
</dbReference>
<dbReference type="Proteomes" id="UP001469553">
    <property type="component" value="Unassembled WGS sequence"/>
</dbReference>